<evidence type="ECO:0000256" key="4">
    <source>
        <dbReference type="RuleBase" id="RU362118"/>
    </source>
</evidence>
<feature type="modified residue" description="N6-(pyridoxal phosphate)lysine" evidence="3">
    <location>
        <position position="217"/>
    </location>
</feature>
<evidence type="ECO:0000256" key="1">
    <source>
        <dbReference type="ARBA" id="ARBA00001933"/>
    </source>
</evidence>
<evidence type="ECO:0000256" key="2">
    <source>
        <dbReference type="ARBA" id="ARBA00022898"/>
    </source>
</evidence>
<keyword evidence="6" id="KW-1185">Reference proteome</keyword>
<dbReference type="PANTHER" id="PTHR11808">
    <property type="entry name" value="TRANS-SULFURATION ENZYME FAMILY MEMBER"/>
    <property type="match status" value="1"/>
</dbReference>
<dbReference type="GO" id="GO:0009086">
    <property type="term" value="P:methionine biosynthetic process"/>
    <property type="evidence" value="ECO:0007669"/>
    <property type="project" value="UniProtKB-ARBA"/>
</dbReference>
<protein>
    <submittedName>
        <fullName evidence="5">PLP-dependent transferase</fullName>
    </submittedName>
</protein>
<dbReference type="PROSITE" id="PS00868">
    <property type="entry name" value="CYS_MET_METAB_PP"/>
    <property type="match status" value="1"/>
</dbReference>
<proteinExistence type="inferred from homology"/>
<comment type="cofactor">
    <cofactor evidence="1 4">
        <name>pyridoxal 5'-phosphate</name>
        <dbReference type="ChEBI" id="CHEBI:597326"/>
    </cofactor>
</comment>
<dbReference type="PIRSF" id="PIRSF001434">
    <property type="entry name" value="CGS"/>
    <property type="match status" value="1"/>
</dbReference>
<dbReference type="CDD" id="cd00614">
    <property type="entry name" value="CGS_like"/>
    <property type="match status" value="1"/>
</dbReference>
<keyword evidence="5" id="KW-0808">Transferase</keyword>
<dbReference type="PANTHER" id="PTHR11808:SF80">
    <property type="entry name" value="CYSTATHIONINE GAMMA-LYASE"/>
    <property type="match status" value="1"/>
</dbReference>
<comment type="similarity">
    <text evidence="4">Belongs to the trans-sulfuration enzymes family.</text>
</comment>
<reference evidence="5 6" key="1">
    <citation type="submission" date="2020-02" db="EMBL/GenBank/DDBJ databases">
        <title>Aliifodinibius halophilus 2W32, complete genome.</title>
        <authorList>
            <person name="Li Y."/>
            <person name="Wu S."/>
        </authorList>
    </citation>
    <scope>NUCLEOTIDE SEQUENCE [LARGE SCALE GENOMIC DNA]</scope>
    <source>
        <strain evidence="5 6">2W32</strain>
    </source>
</reference>
<dbReference type="InterPro" id="IPR015421">
    <property type="entry name" value="PyrdxlP-dep_Trfase_major"/>
</dbReference>
<sequence>MKNKKYSIESEMVHADQPENDPFGAHVMPIYQTSTFKFDSVEDGRKFFAQEEGGGSHGYSRLGNPTVDRLEQVFAKMEGENIAEDVGALAFGSGMAAVSTALLAMANQGAVIAQPGLYGCTGQFLKEEAPELGIDTHFLDLNDLETLDQTLQENPDVKVIYGETMANPTMSILNIPAVAEVAKAHNVLFLVDNTFATPYHLRPLEMGADMVIHSTTKYLNGHGTLIGGALVAKQSVIDEYNVALFRKNLGGVTSPFDAWLNLNGLKTFTLRMQQHTKNGMKVAQFLEEHEAVKKVFYPGLDTHDQHELADKLFEKGYGGVMSFELKGGYEAGVAMMDQVDFCTLAVSLGTVDTLIQHPASMTHSVMDAEIRQQAGITDGLVRLAVGIENVDDIIGDLEQALEKSKPEPAMY</sequence>
<accession>A0A6M1T721</accession>
<dbReference type="GO" id="GO:0005737">
    <property type="term" value="C:cytoplasm"/>
    <property type="evidence" value="ECO:0007669"/>
    <property type="project" value="TreeGrafter"/>
</dbReference>
<dbReference type="GO" id="GO:0016846">
    <property type="term" value="F:carbon-sulfur lyase activity"/>
    <property type="evidence" value="ECO:0007669"/>
    <property type="project" value="TreeGrafter"/>
</dbReference>
<organism evidence="5 6">
    <name type="scientific">Fodinibius halophilus</name>
    <dbReference type="NCBI Taxonomy" id="1736908"/>
    <lineage>
        <taxon>Bacteria</taxon>
        <taxon>Pseudomonadati</taxon>
        <taxon>Balneolota</taxon>
        <taxon>Balneolia</taxon>
        <taxon>Balneolales</taxon>
        <taxon>Balneolaceae</taxon>
        <taxon>Fodinibius</taxon>
    </lineage>
</organism>
<dbReference type="Gene3D" id="3.40.640.10">
    <property type="entry name" value="Type I PLP-dependent aspartate aminotransferase-like (Major domain)"/>
    <property type="match status" value="1"/>
</dbReference>
<dbReference type="InterPro" id="IPR000277">
    <property type="entry name" value="Cys/Met-Metab_PyrdxlP-dep_enz"/>
</dbReference>
<dbReference type="InterPro" id="IPR054542">
    <property type="entry name" value="Cys_met_metab_PP"/>
</dbReference>
<dbReference type="Proteomes" id="UP000479132">
    <property type="component" value="Unassembled WGS sequence"/>
</dbReference>
<dbReference type="Gene3D" id="3.90.1150.10">
    <property type="entry name" value="Aspartate Aminotransferase, domain 1"/>
    <property type="match status" value="1"/>
</dbReference>
<dbReference type="GO" id="GO:0019346">
    <property type="term" value="P:transsulfuration"/>
    <property type="evidence" value="ECO:0007669"/>
    <property type="project" value="InterPro"/>
</dbReference>
<dbReference type="InterPro" id="IPR015422">
    <property type="entry name" value="PyrdxlP-dep_Trfase_small"/>
</dbReference>
<dbReference type="GO" id="GO:0030170">
    <property type="term" value="F:pyridoxal phosphate binding"/>
    <property type="evidence" value="ECO:0007669"/>
    <property type="project" value="InterPro"/>
</dbReference>
<keyword evidence="2 3" id="KW-0663">Pyridoxal phosphate</keyword>
<dbReference type="FunFam" id="3.90.1150.10:FF:000033">
    <property type="entry name" value="Cystathionine gamma-synthase"/>
    <property type="match status" value="1"/>
</dbReference>
<dbReference type="GO" id="GO:0016740">
    <property type="term" value="F:transferase activity"/>
    <property type="evidence" value="ECO:0007669"/>
    <property type="project" value="UniProtKB-KW"/>
</dbReference>
<evidence type="ECO:0000313" key="6">
    <source>
        <dbReference type="Proteomes" id="UP000479132"/>
    </source>
</evidence>
<dbReference type="RefSeq" id="WP_165271214.1">
    <property type="nucleotide sequence ID" value="NZ_JAALLS010000029.1"/>
</dbReference>
<evidence type="ECO:0000256" key="3">
    <source>
        <dbReference type="PIRSR" id="PIRSR001434-2"/>
    </source>
</evidence>
<dbReference type="Pfam" id="PF01053">
    <property type="entry name" value="Cys_Met_Meta_PP"/>
    <property type="match status" value="1"/>
</dbReference>
<dbReference type="SUPFAM" id="SSF53383">
    <property type="entry name" value="PLP-dependent transferases"/>
    <property type="match status" value="1"/>
</dbReference>
<dbReference type="FunFam" id="3.40.640.10:FF:000046">
    <property type="entry name" value="Cystathionine gamma-lyase"/>
    <property type="match status" value="1"/>
</dbReference>
<gene>
    <name evidence="5" type="ORF">G3569_16630</name>
</gene>
<name>A0A6M1T721_9BACT</name>
<dbReference type="EMBL" id="JAALLS010000029">
    <property type="protein sequence ID" value="NGP89987.1"/>
    <property type="molecule type" value="Genomic_DNA"/>
</dbReference>
<comment type="caution">
    <text evidence="5">The sequence shown here is derived from an EMBL/GenBank/DDBJ whole genome shotgun (WGS) entry which is preliminary data.</text>
</comment>
<dbReference type="InterPro" id="IPR015424">
    <property type="entry name" value="PyrdxlP-dep_Trfase"/>
</dbReference>
<dbReference type="AlphaFoldDB" id="A0A6M1T721"/>
<evidence type="ECO:0000313" key="5">
    <source>
        <dbReference type="EMBL" id="NGP89987.1"/>
    </source>
</evidence>